<proteinExistence type="predicted"/>
<dbReference type="AlphaFoldDB" id="A0A178IPF3"/>
<organism evidence="2 3">
    <name type="scientific">Termitidicoccus mucosus</name>
    <dbReference type="NCBI Taxonomy" id="1184151"/>
    <lineage>
        <taxon>Bacteria</taxon>
        <taxon>Pseudomonadati</taxon>
        <taxon>Verrucomicrobiota</taxon>
        <taxon>Opitutia</taxon>
        <taxon>Opitutales</taxon>
        <taxon>Opitutaceae</taxon>
        <taxon>Termitidicoccus</taxon>
    </lineage>
</organism>
<evidence type="ECO:0000313" key="2">
    <source>
        <dbReference type="EMBL" id="OAM90976.1"/>
    </source>
</evidence>
<gene>
    <name evidence="2" type="ORF">AW736_05620</name>
</gene>
<sequence>MTKSRLLFGVFSGILASTIASTALYAQANIGAGEGHEEATTPAGRRTPDPGVTVRQLTGGPRNHYFGYIGQCRTIPWNDTGRYILCLETLIQDRLPEAGDPAGVCLYDTTTGQLRVVDQTRGWNPQQGTMFYWNPEHPETQFFFNDRDVKTGKIFTVLYDITAGLDGKGGRIREYCFDGCPVANGGVAQNGRYFFAINYARMARLRPVTGYKGATDWTDGVAAPEDDGIHRVDINTGERKLIVSFARLREAIRPMDPKRIDTRHLFINHTLANRNNDLIYFFCRADFETEPQTRINVPFTVRQDGTGLTAHSIFIGGHPDWDSGAYMIGSNSDKQVIYDTATKKIIGDLGGNELYTDTEGDISVSPNGRWFVNGDRIGKYNYYIFLDRKTGRTLKSPGVYMADWTIKWGALRLDPAPAWNRESNAIVVPGIAGDDTRQMFMISLPD</sequence>
<feature type="chain" id="PRO_5008089314" description="Oligogalacturonate lyase domain-containing protein" evidence="1">
    <location>
        <begin position="29"/>
        <end position="446"/>
    </location>
</feature>
<evidence type="ECO:0000313" key="3">
    <source>
        <dbReference type="Proteomes" id="UP000078486"/>
    </source>
</evidence>
<keyword evidence="1" id="KW-0732">Signal</keyword>
<comment type="caution">
    <text evidence="2">The sequence shown here is derived from an EMBL/GenBank/DDBJ whole genome shotgun (WGS) entry which is preliminary data.</text>
</comment>
<dbReference type="Proteomes" id="UP000078486">
    <property type="component" value="Unassembled WGS sequence"/>
</dbReference>
<accession>A0A178IPF3</accession>
<dbReference type="OrthoDB" id="9785345at2"/>
<evidence type="ECO:0000256" key="1">
    <source>
        <dbReference type="SAM" id="SignalP"/>
    </source>
</evidence>
<dbReference type="SUPFAM" id="SSF51004">
    <property type="entry name" value="C-terminal (heme d1) domain of cytochrome cd1-nitrite reductase"/>
    <property type="match status" value="1"/>
</dbReference>
<name>A0A178IPF3_9BACT</name>
<dbReference type="EMBL" id="LRRQ01000043">
    <property type="protein sequence ID" value="OAM90976.1"/>
    <property type="molecule type" value="Genomic_DNA"/>
</dbReference>
<reference evidence="2 3" key="1">
    <citation type="submission" date="2016-01" db="EMBL/GenBank/DDBJ databases">
        <title>High potential of lignocellulose degradation of a new Verrucomicrobia species.</title>
        <authorList>
            <person name="Wang Y."/>
            <person name="Shi Y."/>
            <person name="Qiu Z."/>
            <person name="Liu S."/>
            <person name="Yang H."/>
        </authorList>
    </citation>
    <scope>NUCLEOTIDE SEQUENCE [LARGE SCALE GENOMIC DNA]</scope>
    <source>
        <strain evidence="2 3">TSB47</strain>
    </source>
</reference>
<dbReference type="STRING" id="1184151.AW736_05620"/>
<dbReference type="InterPro" id="IPR011048">
    <property type="entry name" value="Haem_d1_sf"/>
</dbReference>
<protein>
    <recommendedName>
        <fullName evidence="4">Oligogalacturonate lyase domain-containing protein</fullName>
    </recommendedName>
</protein>
<evidence type="ECO:0008006" key="4">
    <source>
        <dbReference type="Google" id="ProtNLM"/>
    </source>
</evidence>
<dbReference type="RefSeq" id="WP_068769232.1">
    <property type="nucleotide sequence ID" value="NZ_CP109796.1"/>
</dbReference>
<keyword evidence="3" id="KW-1185">Reference proteome</keyword>
<feature type="signal peptide" evidence="1">
    <location>
        <begin position="1"/>
        <end position="28"/>
    </location>
</feature>